<feature type="domain" description="Domain of unknown function at the cortex 1" evidence="2">
    <location>
        <begin position="7"/>
        <end position="268"/>
    </location>
</feature>
<reference evidence="3 4" key="1">
    <citation type="submission" date="2019-09" db="EMBL/GenBank/DDBJ databases">
        <title>The hologenome of the rock-dwelling lichen Lasallia pustulata.</title>
        <authorList>
            <person name="Greshake Tzovaras B."/>
            <person name="Segers F."/>
            <person name="Bicker A."/>
            <person name="Dal Grande F."/>
            <person name="Otte J."/>
            <person name="Hankeln T."/>
            <person name="Schmitt I."/>
            <person name="Ebersberger I."/>
        </authorList>
    </citation>
    <scope>NUCLEOTIDE SEQUENCE [LARGE SCALE GENOMIC DNA]</scope>
    <source>
        <strain evidence="3">A1-1</strain>
    </source>
</reference>
<evidence type="ECO:0000259" key="2">
    <source>
        <dbReference type="Pfam" id="PF08588"/>
    </source>
</evidence>
<evidence type="ECO:0000313" key="4">
    <source>
        <dbReference type="Proteomes" id="UP000324767"/>
    </source>
</evidence>
<comment type="caution">
    <text evidence="3">The sequence shown here is derived from an EMBL/GenBank/DDBJ whole genome shotgun (WGS) entry which is preliminary data.</text>
</comment>
<evidence type="ECO:0000256" key="1">
    <source>
        <dbReference type="SAM" id="MobiDB-lite"/>
    </source>
</evidence>
<dbReference type="AlphaFoldDB" id="A0A5M8PFK5"/>
<dbReference type="InterPro" id="IPR013897">
    <property type="entry name" value="Duc1"/>
</dbReference>
<dbReference type="Proteomes" id="UP000324767">
    <property type="component" value="Unassembled WGS sequence"/>
</dbReference>
<sequence>MADKYLLRVMAGPSYDSSTHQVVAVNGPDSTHISSEYCTANVNVRIQNYRGLPLGSPKSSPYFSSAPHTHDQYSIAFTLIPHKTISGNSLVFGNDFDYPIRDRLPPGSGTALHIVKWAIDPGLDGDVYSDKPHLYGPLLSSINLLRICDKVDGEKFEIPPIFHEDGISEGGIGEGEQLRESKGVPHDPSQRKKWFLHEEKRKDWEFEAGRVYQGDFFNPYIDFNDFSLKLPGFSLSVLGYIGKQDSLRYVLKNRDTGDVFFVVVFTLVPKEDTEKKDAKEKTSVESKGKEGKTDDAYQPKEDDVD</sequence>
<accession>A0A5M8PFK5</accession>
<organism evidence="3 4">
    <name type="scientific">Lasallia pustulata</name>
    <dbReference type="NCBI Taxonomy" id="136370"/>
    <lineage>
        <taxon>Eukaryota</taxon>
        <taxon>Fungi</taxon>
        <taxon>Dikarya</taxon>
        <taxon>Ascomycota</taxon>
        <taxon>Pezizomycotina</taxon>
        <taxon>Lecanoromycetes</taxon>
        <taxon>OSLEUM clade</taxon>
        <taxon>Umbilicariomycetidae</taxon>
        <taxon>Umbilicariales</taxon>
        <taxon>Umbilicariaceae</taxon>
        <taxon>Lasallia</taxon>
    </lineage>
</organism>
<name>A0A5M8PFK5_9LECA</name>
<gene>
    <name evidence="3" type="ORF">FRX48_08765</name>
</gene>
<dbReference type="PANTHER" id="PTHR34826">
    <property type="entry name" value="UPF0590 PROTEIN C409.17C"/>
    <property type="match status" value="1"/>
</dbReference>
<proteinExistence type="predicted"/>
<dbReference type="OrthoDB" id="2119945at2759"/>
<dbReference type="EMBL" id="VXIT01000017">
    <property type="protein sequence ID" value="KAA6407522.1"/>
    <property type="molecule type" value="Genomic_DNA"/>
</dbReference>
<evidence type="ECO:0000313" key="3">
    <source>
        <dbReference type="EMBL" id="KAA6407522.1"/>
    </source>
</evidence>
<dbReference type="PANTHER" id="PTHR34826:SF2">
    <property type="entry name" value="UPF0590 PROTEIN C409.17C"/>
    <property type="match status" value="1"/>
</dbReference>
<dbReference type="Pfam" id="PF08588">
    <property type="entry name" value="Duc1"/>
    <property type="match status" value="1"/>
</dbReference>
<feature type="region of interest" description="Disordered" evidence="1">
    <location>
        <begin position="272"/>
        <end position="305"/>
    </location>
</feature>
<protein>
    <submittedName>
        <fullName evidence="3">DUF1769-domain-containing protein</fullName>
    </submittedName>
</protein>